<gene>
    <name evidence="3" type="ORF">IXC47_17995</name>
</gene>
<keyword evidence="1" id="KW-0812">Transmembrane</keyword>
<dbReference type="PANTHER" id="PTHR33741:SF5">
    <property type="entry name" value="TRANSMEMBRANE PROTEIN DDB_G0269096-RELATED"/>
    <property type="match status" value="1"/>
</dbReference>
<dbReference type="InterPro" id="IPR058581">
    <property type="entry name" value="TM_HPP"/>
</dbReference>
<dbReference type="Pfam" id="PF04982">
    <property type="entry name" value="TM_HPP"/>
    <property type="match status" value="1"/>
</dbReference>
<feature type="transmembrane region" description="Helical" evidence="1">
    <location>
        <begin position="137"/>
        <end position="159"/>
    </location>
</feature>
<feature type="domain" description="HPP transmembrane region" evidence="2">
    <location>
        <begin position="17"/>
        <end position="166"/>
    </location>
</feature>
<evidence type="ECO:0000313" key="4">
    <source>
        <dbReference type="Proteomes" id="UP000657372"/>
    </source>
</evidence>
<evidence type="ECO:0000259" key="2">
    <source>
        <dbReference type="Pfam" id="PF04982"/>
    </source>
</evidence>
<dbReference type="PANTHER" id="PTHR33741">
    <property type="entry name" value="TRANSMEMBRANE PROTEIN DDB_G0269096-RELATED"/>
    <property type="match status" value="1"/>
</dbReference>
<dbReference type="InterPro" id="IPR007065">
    <property type="entry name" value="HPP"/>
</dbReference>
<dbReference type="Proteomes" id="UP000657372">
    <property type="component" value="Unassembled WGS sequence"/>
</dbReference>
<reference evidence="3 4" key="1">
    <citation type="submission" date="2020-11" db="EMBL/GenBank/DDBJ databases">
        <title>WGS of Herminiimonas contaminans strain Marseille-Q4544 isolated from planarians Schmidtea mediterranea.</title>
        <authorList>
            <person name="Kangale L."/>
        </authorList>
    </citation>
    <scope>NUCLEOTIDE SEQUENCE [LARGE SCALE GENOMIC DNA]</scope>
    <source>
        <strain evidence="3 4">Marseille-Q4544</strain>
    </source>
</reference>
<evidence type="ECO:0000313" key="3">
    <source>
        <dbReference type="EMBL" id="MBF8179581.1"/>
    </source>
</evidence>
<organism evidence="3 4">
    <name type="scientific">Herminiimonas contaminans</name>
    <dbReference type="NCBI Taxonomy" id="1111140"/>
    <lineage>
        <taxon>Bacteria</taxon>
        <taxon>Pseudomonadati</taxon>
        <taxon>Pseudomonadota</taxon>
        <taxon>Betaproteobacteria</taxon>
        <taxon>Burkholderiales</taxon>
        <taxon>Oxalobacteraceae</taxon>
        <taxon>Herminiimonas</taxon>
    </lineage>
</organism>
<accession>A0ABS0EXN6</accession>
<feature type="transmembrane region" description="Helical" evidence="1">
    <location>
        <begin position="20"/>
        <end position="40"/>
    </location>
</feature>
<protein>
    <submittedName>
        <fullName evidence="3">HPP family protein</fullName>
    </submittedName>
</protein>
<keyword evidence="1" id="KW-1133">Transmembrane helix</keyword>
<name>A0ABS0EXN6_9BURK</name>
<feature type="transmembrane region" description="Helical" evidence="1">
    <location>
        <begin position="76"/>
        <end position="92"/>
    </location>
</feature>
<comment type="caution">
    <text evidence="3">The sequence shown here is derived from an EMBL/GenBank/DDBJ whole genome shotgun (WGS) entry which is preliminary data.</text>
</comment>
<proteinExistence type="predicted"/>
<feature type="transmembrane region" description="Helical" evidence="1">
    <location>
        <begin position="47"/>
        <end position="64"/>
    </location>
</feature>
<keyword evidence="4" id="KW-1185">Reference proteome</keyword>
<evidence type="ECO:0000256" key="1">
    <source>
        <dbReference type="SAM" id="Phobius"/>
    </source>
</evidence>
<dbReference type="EMBL" id="JADOEL010000021">
    <property type="protein sequence ID" value="MBF8179581.1"/>
    <property type="molecule type" value="Genomic_DNA"/>
</dbReference>
<dbReference type="RefSeq" id="WP_195876584.1">
    <property type="nucleotide sequence ID" value="NZ_JADOEL010000021.1"/>
</dbReference>
<feature type="transmembrane region" description="Helical" evidence="1">
    <location>
        <begin position="97"/>
        <end position="117"/>
    </location>
</feature>
<keyword evidence="1" id="KW-0472">Membrane</keyword>
<sequence length="169" mass="18300">MSNPIKKFFSSSMSLPPQPTFGNVMLSGLGGFIAISVIALAADYTQAILILGSFGASCVIVFALPDTPLAQPRNVIAGHFLSSLSGLFYLYVFGPHWWALGLAVATAIIVMMAFRVVHPPAGSNPVIVFLGMPGWNFLIFPTLIGACILVLVAMFYNNVVRKNKYPKYW</sequence>